<organism evidence="1 2">
    <name type="scientific">Dendrobium thyrsiflorum</name>
    <name type="common">Pinecone-like raceme dendrobium</name>
    <name type="synonym">Orchid</name>
    <dbReference type="NCBI Taxonomy" id="117978"/>
    <lineage>
        <taxon>Eukaryota</taxon>
        <taxon>Viridiplantae</taxon>
        <taxon>Streptophyta</taxon>
        <taxon>Embryophyta</taxon>
        <taxon>Tracheophyta</taxon>
        <taxon>Spermatophyta</taxon>
        <taxon>Magnoliopsida</taxon>
        <taxon>Liliopsida</taxon>
        <taxon>Asparagales</taxon>
        <taxon>Orchidaceae</taxon>
        <taxon>Epidendroideae</taxon>
        <taxon>Malaxideae</taxon>
        <taxon>Dendrobiinae</taxon>
        <taxon>Dendrobium</taxon>
    </lineage>
</organism>
<dbReference type="AlphaFoldDB" id="A0ABD0V0Q7"/>
<protein>
    <submittedName>
        <fullName evidence="1">Uncharacterized protein</fullName>
    </submittedName>
</protein>
<gene>
    <name evidence="1" type="ORF">M5K25_010685</name>
</gene>
<evidence type="ECO:0000313" key="2">
    <source>
        <dbReference type="Proteomes" id="UP001552299"/>
    </source>
</evidence>
<accession>A0ABD0V0Q7</accession>
<sequence length="108" mass="12010">MIPMHLFRLRQYQANDYGSFFDIFILQNPAFVNAMDLPFSNSYLESVGAPSFLKGCNFAAAGSTILPATATSVCPFSFGIQVAQFFHFKLRVTELLAKGMPIRLPLKP</sequence>
<reference evidence="1 2" key="1">
    <citation type="journal article" date="2024" name="Plant Biotechnol. J.">
        <title>Dendrobium thyrsiflorum genome and its molecular insights into genes involved in important horticultural traits.</title>
        <authorList>
            <person name="Chen B."/>
            <person name="Wang J.Y."/>
            <person name="Zheng P.J."/>
            <person name="Li K.L."/>
            <person name="Liang Y.M."/>
            <person name="Chen X.F."/>
            <person name="Zhang C."/>
            <person name="Zhao X."/>
            <person name="He X."/>
            <person name="Zhang G.Q."/>
            <person name="Liu Z.J."/>
            <person name="Xu Q."/>
        </authorList>
    </citation>
    <scope>NUCLEOTIDE SEQUENCE [LARGE SCALE GENOMIC DNA]</scope>
    <source>
        <strain evidence="1">GZMU011</strain>
    </source>
</reference>
<proteinExistence type="predicted"/>
<comment type="caution">
    <text evidence="1">The sequence shown here is derived from an EMBL/GenBank/DDBJ whole genome shotgun (WGS) entry which is preliminary data.</text>
</comment>
<evidence type="ECO:0000313" key="1">
    <source>
        <dbReference type="EMBL" id="KAL0918662.1"/>
    </source>
</evidence>
<keyword evidence="2" id="KW-1185">Reference proteome</keyword>
<dbReference type="Proteomes" id="UP001552299">
    <property type="component" value="Unassembled WGS sequence"/>
</dbReference>
<dbReference type="EMBL" id="JANQDX010000009">
    <property type="protein sequence ID" value="KAL0918662.1"/>
    <property type="molecule type" value="Genomic_DNA"/>
</dbReference>
<name>A0ABD0V0Q7_DENTH</name>